<sequence>MSIYVIHLWFFDIKIRHPSWITFVEVHPVCVRPDLANSPTELLVLEKHPKHYRQILYAYDVMEERCELPELENDPFHFLDPQKTLIPSENTILIDPVSVGLPWISTMKGSLQCIHWHEAEAAGMELIEEVLAARGLEQ</sequence>
<comment type="caution">
    <text evidence="1">The sequence shown here is derived from an EMBL/GenBank/DDBJ whole genome shotgun (WGS) entry which is preliminary data.</text>
</comment>
<gene>
    <name evidence="1" type="ORF">N7493_004527</name>
</gene>
<keyword evidence="2" id="KW-1185">Reference proteome</keyword>
<dbReference type="Proteomes" id="UP001215712">
    <property type="component" value="Unassembled WGS sequence"/>
</dbReference>
<name>A0AAD6HP45_9EURO</name>
<dbReference type="AlphaFoldDB" id="A0AAD6HP45"/>
<reference evidence="1" key="2">
    <citation type="submission" date="2023-01" db="EMBL/GenBank/DDBJ databases">
        <authorList>
            <person name="Petersen C."/>
        </authorList>
    </citation>
    <scope>NUCLEOTIDE SEQUENCE</scope>
    <source>
        <strain evidence="1">IBT 17514</strain>
    </source>
</reference>
<evidence type="ECO:0000313" key="2">
    <source>
        <dbReference type="Proteomes" id="UP001215712"/>
    </source>
</evidence>
<reference evidence="1" key="1">
    <citation type="journal article" date="2023" name="IMA Fungus">
        <title>Comparative genomic study of the Penicillium genus elucidates a diverse pangenome and 15 lateral gene transfer events.</title>
        <authorList>
            <person name="Petersen C."/>
            <person name="Sorensen T."/>
            <person name="Nielsen M.R."/>
            <person name="Sondergaard T.E."/>
            <person name="Sorensen J.L."/>
            <person name="Fitzpatrick D.A."/>
            <person name="Frisvad J.C."/>
            <person name="Nielsen K.L."/>
        </authorList>
    </citation>
    <scope>NUCLEOTIDE SEQUENCE</scope>
    <source>
        <strain evidence="1">IBT 17514</strain>
    </source>
</reference>
<protein>
    <submittedName>
        <fullName evidence="1">Uncharacterized protein</fullName>
    </submittedName>
</protein>
<dbReference type="EMBL" id="JAQJAN010000005">
    <property type="protein sequence ID" value="KAJ5728197.1"/>
    <property type="molecule type" value="Genomic_DNA"/>
</dbReference>
<evidence type="ECO:0000313" key="1">
    <source>
        <dbReference type="EMBL" id="KAJ5728197.1"/>
    </source>
</evidence>
<proteinExistence type="predicted"/>
<accession>A0AAD6HP45</accession>
<organism evidence="1 2">
    <name type="scientific">Penicillium malachiteum</name>
    <dbReference type="NCBI Taxonomy" id="1324776"/>
    <lineage>
        <taxon>Eukaryota</taxon>
        <taxon>Fungi</taxon>
        <taxon>Dikarya</taxon>
        <taxon>Ascomycota</taxon>
        <taxon>Pezizomycotina</taxon>
        <taxon>Eurotiomycetes</taxon>
        <taxon>Eurotiomycetidae</taxon>
        <taxon>Eurotiales</taxon>
        <taxon>Aspergillaceae</taxon>
        <taxon>Penicillium</taxon>
    </lineage>
</organism>